<dbReference type="Proteomes" id="UP000320055">
    <property type="component" value="Unassembled WGS sequence"/>
</dbReference>
<dbReference type="Gene3D" id="1.10.10.60">
    <property type="entry name" value="Homeodomain-like"/>
    <property type="match status" value="1"/>
</dbReference>
<dbReference type="RefSeq" id="WP_144867238.1">
    <property type="nucleotide sequence ID" value="NZ_LR213823.1"/>
</dbReference>
<feature type="region of interest" description="Disordered" evidence="1">
    <location>
        <begin position="59"/>
        <end position="162"/>
    </location>
</feature>
<protein>
    <recommendedName>
        <fullName evidence="4">Transposase</fullName>
    </recommendedName>
</protein>
<dbReference type="OrthoDB" id="482053at2"/>
<feature type="compositionally biased region" description="Basic and acidic residues" evidence="1">
    <location>
        <begin position="95"/>
        <end position="112"/>
    </location>
</feature>
<evidence type="ECO:0008006" key="4">
    <source>
        <dbReference type="Google" id="ProtNLM"/>
    </source>
</evidence>
<evidence type="ECO:0000313" key="2">
    <source>
        <dbReference type="EMBL" id="VEP17753.1"/>
    </source>
</evidence>
<sequence>MSPRKLTEDDKQNMLELYRNSKATTSTLASEFGVSSSTVSRFLKNSLSQEEYEELIQQKRLARTPRGDRQKTEAVAQEVQKVEEKPSQKIILPIKNDKVETKEAEKKEKEPEIISPSTTVRRRRRSSVKAEEAEDTQELNTEDVSIEDTTTEKPLEIKKSSQIKLQTKVQTEILPENEDDEDEDEDDVDVAVLSAMLGEEIDDEDEDEDEDDVDDNVDDDELEYPHTSSSTSDLEILPLSAASFPRTCYLVVDRAAELIVKPLQEFADLGTIPDEEIQQKTLPVFDNHRIAKRFSHRREKVIKVPDGKMLQKTSPYLYEKGITRLLIRGQIYAISKSQ</sequence>
<proteinExistence type="predicted"/>
<feature type="compositionally biased region" description="Basic and acidic residues" evidence="1">
    <location>
        <begin position="150"/>
        <end position="159"/>
    </location>
</feature>
<evidence type="ECO:0000256" key="1">
    <source>
        <dbReference type="SAM" id="MobiDB-lite"/>
    </source>
</evidence>
<feature type="compositionally biased region" description="Acidic residues" evidence="1">
    <location>
        <begin position="132"/>
        <end position="146"/>
    </location>
</feature>
<name>A0A563W2I6_9CYAN</name>
<organism evidence="2 3">
    <name type="scientific">Hyella patelloides LEGE 07179</name>
    <dbReference type="NCBI Taxonomy" id="945734"/>
    <lineage>
        <taxon>Bacteria</taxon>
        <taxon>Bacillati</taxon>
        <taxon>Cyanobacteriota</taxon>
        <taxon>Cyanophyceae</taxon>
        <taxon>Pleurocapsales</taxon>
        <taxon>Hyellaceae</taxon>
        <taxon>Hyella</taxon>
    </lineage>
</organism>
<evidence type="ECO:0000313" key="3">
    <source>
        <dbReference type="Proteomes" id="UP000320055"/>
    </source>
</evidence>
<gene>
    <name evidence="2" type="ORF">H1P_640020</name>
</gene>
<dbReference type="EMBL" id="CAACVJ010000601">
    <property type="protein sequence ID" value="VEP17753.1"/>
    <property type="molecule type" value="Genomic_DNA"/>
</dbReference>
<feature type="compositionally biased region" description="Acidic residues" evidence="1">
    <location>
        <begin position="199"/>
        <end position="222"/>
    </location>
</feature>
<keyword evidence="3" id="KW-1185">Reference proteome</keyword>
<feature type="region of interest" description="Disordered" evidence="1">
    <location>
        <begin position="198"/>
        <end position="230"/>
    </location>
</feature>
<reference evidence="2 3" key="1">
    <citation type="submission" date="2019-01" db="EMBL/GenBank/DDBJ databases">
        <authorList>
            <person name="Brito A."/>
        </authorList>
    </citation>
    <scope>NUCLEOTIDE SEQUENCE [LARGE SCALE GENOMIC DNA]</scope>
    <source>
        <strain evidence="2">1</strain>
    </source>
</reference>
<accession>A0A563W2I6</accession>
<dbReference type="AlphaFoldDB" id="A0A563W2I6"/>